<accession>A0A4R6FF10</accession>
<dbReference type="SUPFAM" id="SSF54427">
    <property type="entry name" value="NTF2-like"/>
    <property type="match status" value="1"/>
</dbReference>
<feature type="signal peptide" evidence="2">
    <location>
        <begin position="1"/>
        <end position="26"/>
    </location>
</feature>
<dbReference type="InterPro" id="IPR032710">
    <property type="entry name" value="NTF2-like_dom_sf"/>
</dbReference>
<comment type="caution">
    <text evidence="3">The sequence shown here is derived from an EMBL/GenBank/DDBJ whole genome shotgun (WGS) entry which is preliminary data.</text>
</comment>
<evidence type="ECO:0000256" key="2">
    <source>
        <dbReference type="SAM" id="SignalP"/>
    </source>
</evidence>
<keyword evidence="4" id="KW-1185">Reference proteome</keyword>
<dbReference type="Proteomes" id="UP000295493">
    <property type="component" value="Unassembled WGS sequence"/>
</dbReference>
<name>A0A4R6FF10_9SPHN</name>
<organism evidence="3 4">
    <name type="scientific">Stakelama pacifica</name>
    <dbReference type="NCBI Taxonomy" id="517720"/>
    <lineage>
        <taxon>Bacteria</taxon>
        <taxon>Pseudomonadati</taxon>
        <taxon>Pseudomonadota</taxon>
        <taxon>Alphaproteobacteria</taxon>
        <taxon>Sphingomonadales</taxon>
        <taxon>Sphingomonadaceae</taxon>
        <taxon>Stakelama</taxon>
    </lineage>
</organism>
<feature type="chain" id="PRO_5020553211" description="Lipoprotein" evidence="2">
    <location>
        <begin position="27"/>
        <end position="204"/>
    </location>
</feature>
<sequence>MKRYISASFALAPIVLIAACSQQPVAQNDANAAVGNADAAVVGAAAREEGGLAGDPVPGAGNRANEPERNMAMSNPDGDPTSAAAAGDVVRRYYAAIDRGDFRDAYALWGDDGKASNQSLSGFKKGFAQTASTKVAIGEMGDPEGAAGSIYIAVPVEVDSRLKDGTRQHFTGSYTLRRVNDVPGSTAEQRRWHIASADLKRAGG</sequence>
<dbReference type="PROSITE" id="PS51257">
    <property type="entry name" value="PROKAR_LIPOPROTEIN"/>
    <property type="match status" value="1"/>
</dbReference>
<evidence type="ECO:0000256" key="1">
    <source>
        <dbReference type="SAM" id="MobiDB-lite"/>
    </source>
</evidence>
<keyword evidence="2" id="KW-0732">Signal</keyword>
<protein>
    <recommendedName>
        <fullName evidence="5">Lipoprotein</fullName>
    </recommendedName>
</protein>
<evidence type="ECO:0000313" key="3">
    <source>
        <dbReference type="EMBL" id="TDN79881.1"/>
    </source>
</evidence>
<dbReference type="EMBL" id="SNWD01000011">
    <property type="protein sequence ID" value="TDN79881.1"/>
    <property type="molecule type" value="Genomic_DNA"/>
</dbReference>
<dbReference type="AlphaFoldDB" id="A0A4R6FF10"/>
<feature type="region of interest" description="Disordered" evidence="1">
    <location>
        <begin position="50"/>
        <end position="81"/>
    </location>
</feature>
<evidence type="ECO:0008006" key="5">
    <source>
        <dbReference type="Google" id="ProtNLM"/>
    </source>
</evidence>
<dbReference type="RefSeq" id="WP_211338516.1">
    <property type="nucleotide sequence ID" value="NZ_BMLU01000011.1"/>
</dbReference>
<evidence type="ECO:0000313" key="4">
    <source>
        <dbReference type="Proteomes" id="UP000295493"/>
    </source>
</evidence>
<reference evidence="3 4" key="1">
    <citation type="submission" date="2019-03" db="EMBL/GenBank/DDBJ databases">
        <title>Genomic Encyclopedia of Type Strains, Phase IV (KMG-IV): sequencing the most valuable type-strain genomes for metagenomic binning, comparative biology and taxonomic classification.</title>
        <authorList>
            <person name="Goeker M."/>
        </authorList>
    </citation>
    <scope>NUCLEOTIDE SEQUENCE [LARGE SCALE GENOMIC DNA]</scope>
    <source>
        <strain evidence="3 4">DSM 25059</strain>
    </source>
</reference>
<proteinExistence type="predicted"/>
<gene>
    <name evidence="3" type="ORF">EV664_11136</name>
</gene>